<comment type="caution">
    <text evidence="8">The sequence shown here is derived from an EMBL/GenBank/DDBJ whole genome shotgun (WGS) entry which is preliminary data.</text>
</comment>
<dbReference type="PANTHER" id="PTHR21419">
    <property type="match status" value="1"/>
</dbReference>
<accession>A0A8S4PKV1</accession>
<evidence type="ECO:0000313" key="9">
    <source>
        <dbReference type="Proteomes" id="UP000749559"/>
    </source>
</evidence>
<gene>
    <name evidence="8" type="ORF">OFUS_LOCUS18570</name>
</gene>
<proteinExistence type="predicted"/>
<evidence type="ECO:0000256" key="1">
    <source>
        <dbReference type="ARBA" id="ARBA00004167"/>
    </source>
</evidence>
<feature type="region of interest" description="Disordered" evidence="5">
    <location>
        <begin position="622"/>
        <end position="655"/>
    </location>
</feature>
<evidence type="ECO:0000256" key="6">
    <source>
        <dbReference type="SAM" id="Phobius"/>
    </source>
</evidence>
<organism evidence="8 9">
    <name type="scientific">Owenia fusiformis</name>
    <name type="common">Polychaete worm</name>
    <dbReference type="NCBI Taxonomy" id="6347"/>
    <lineage>
        <taxon>Eukaryota</taxon>
        <taxon>Metazoa</taxon>
        <taxon>Spiralia</taxon>
        <taxon>Lophotrochozoa</taxon>
        <taxon>Annelida</taxon>
        <taxon>Polychaeta</taxon>
        <taxon>Sedentaria</taxon>
        <taxon>Canalipalpata</taxon>
        <taxon>Sabellida</taxon>
        <taxon>Oweniida</taxon>
        <taxon>Oweniidae</taxon>
        <taxon>Owenia</taxon>
    </lineage>
</organism>
<evidence type="ECO:0000256" key="4">
    <source>
        <dbReference type="ARBA" id="ARBA00023136"/>
    </source>
</evidence>
<evidence type="ECO:0000313" key="8">
    <source>
        <dbReference type="EMBL" id="CAH1793760.1"/>
    </source>
</evidence>
<evidence type="ECO:0000256" key="3">
    <source>
        <dbReference type="ARBA" id="ARBA00022989"/>
    </source>
</evidence>
<keyword evidence="9" id="KW-1185">Reference proteome</keyword>
<feature type="non-terminal residue" evidence="8">
    <location>
        <position position="1"/>
    </location>
</feature>
<dbReference type="Gene3D" id="2.130.10.10">
    <property type="entry name" value="YVTN repeat-like/Quinoprotein amine dehydrogenase"/>
    <property type="match status" value="1"/>
</dbReference>
<feature type="compositionally biased region" description="Polar residues" evidence="5">
    <location>
        <begin position="629"/>
        <end position="652"/>
    </location>
</feature>
<feature type="domain" description="FAM234A/B beta-propeller" evidence="7">
    <location>
        <begin position="135"/>
        <end position="525"/>
    </location>
</feature>
<feature type="region of interest" description="Disordered" evidence="5">
    <location>
        <begin position="40"/>
        <end position="64"/>
    </location>
</feature>
<reference evidence="8" key="1">
    <citation type="submission" date="2022-03" db="EMBL/GenBank/DDBJ databases">
        <authorList>
            <person name="Martin C."/>
        </authorList>
    </citation>
    <scope>NUCLEOTIDE SEQUENCE</scope>
</reference>
<comment type="subcellular location">
    <subcellularLocation>
        <location evidence="1">Membrane</location>
        <topology evidence="1">Single-pass membrane protein</topology>
    </subcellularLocation>
</comment>
<dbReference type="Proteomes" id="UP000749559">
    <property type="component" value="Unassembled WGS sequence"/>
</dbReference>
<dbReference type="PANTHER" id="PTHR21419:SF30">
    <property type="entry name" value="IG-LIKE DOMAIN-CONTAINING PROTEIN"/>
    <property type="match status" value="1"/>
</dbReference>
<name>A0A8S4PKV1_OWEFU</name>
<keyword evidence="2 6" id="KW-0812">Transmembrane</keyword>
<feature type="transmembrane region" description="Helical" evidence="6">
    <location>
        <begin position="92"/>
        <end position="115"/>
    </location>
</feature>
<dbReference type="AlphaFoldDB" id="A0A8S4PKV1"/>
<dbReference type="InterPro" id="IPR045232">
    <property type="entry name" value="FAM234"/>
</dbReference>
<dbReference type="EMBL" id="CAIIXF020000009">
    <property type="protein sequence ID" value="CAH1793760.1"/>
    <property type="molecule type" value="Genomic_DNA"/>
</dbReference>
<evidence type="ECO:0000259" key="7">
    <source>
        <dbReference type="Pfam" id="PF23727"/>
    </source>
</evidence>
<keyword evidence="4 6" id="KW-0472">Membrane</keyword>
<dbReference type="GO" id="GO:0016020">
    <property type="term" value="C:membrane"/>
    <property type="evidence" value="ECO:0007669"/>
    <property type="project" value="UniProtKB-SubCell"/>
</dbReference>
<dbReference type="SUPFAM" id="SSF69318">
    <property type="entry name" value="Integrin alpha N-terminal domain"/>
    <property type="match status" value="1"/>
</dbReference>
<dbReference type="InterPro" id="IPR015943">
    <property type="entry name" value="WD40/YVTN_repeat-like_dom_sf"/>
</dbReference>
<evidence type="ECO:0000256" key="2">
    <source>
        <dbReference type="ARBA" id="ARBA00022692"/>
    </source>
</evidence>
<protein>
    <recommendedName>
        <fullName evidence="7">FAM234A/B beta-propeller domain-containing protein</fullName>
    </recommendedName>
</protein>
<evidence type="ECO:0000256" key="5">
    <source>
        <dbReference type="SAM" id="MobiDB-lite"/>
    </source>
</evidence>
<dbReference type="Pfam" id="PF23727">
    <property type="entry name" value="Beta-prop_FAM234A_B"/>
    <property type="match status" value="1"/>
</dbReference>
<dbReference type="InterPro" id="IPR028994">
    <property type="entry name" value="Integrin_alpha_N"/>
</dbReference>
<keyword evidence="3 6" id="KW-1133">Transmembrane helix</keyword>
<dbReference type="OrthoDB" id="567787at2759"/>
<sequence>CQQNMAALKNIFGKEGADSVRTTAKYSKLTQDLSDNEAEDDEVYSAVTNGAGKTKTRNGRQKGESIEMTILETTRDVNKTKVRISGKSKCTIAWFIVPLVIALVIGVGFGTYPLLKKHGFFGGSTHDRPVRTQNWIREFDNIGTESCVRLYDVNKDGKDDILLGITEGVHMQEYDPELGPDYICKKIGSKSPCLGAVIALRGFDGKPLWRVNTTFEPFEINCSIDDFNGDGHLDCIASGRKATMTAIDPIKGKAIWHEDMSVLEQGWNNYGVQGLPDFDNDGVREILLPHGGNPSIPPEVTTRESGRLIMISGKTGKMLGKKYLKMPEDKELYMSPVIHRRRDGSQYILFGSGGETVPGSLLAISVPDFYRYVFELPAKEDVPNIGKDITYAPWGEMTPNADGIIEIYRSSSKGIMVPPVLVDLTHDEVKDIVMSGYDGTITVFNGETLELIWRVKYAGYESYSSPAPGFFNDDSVLDLMVYLSQGTWPGYNHSLAVVLDGKTGETLWSLVTTMYEMSSPLALHTKYPNRDAYVFRVQGRLGKYVPDINGVIHGIQPQRIIHRRKKSVPQKYNNKKNYKDDKITKEEINDLLDNDIFYNTNKKQFDAVQQTGFRASSMLRKRQADDLSRTYQPAPSNQESENVNQGQESTSNKAEHLRCTDDLQVFDTEIFIMDRTTMSAPIQLFSMGANKLNYTITKDDWKKISENINHERGKDGGSSQQSLYEDREEAQVCVVLKPTEMSTGAIGDLDGDGTLDMVAVYNRAGQIRDPKTESYLAMKFTIAIAKVNLEDKVSKNKAIKVDANINKNLHAWSTEQGLEKVKFLPPSEQPWMAYMGNTGDSIY</sequence>
<dbReference type="InterPro" id="IPR055409">
    <property type="entry name" value="Beta-prop_FAM234A_B"/>
</dbReference>